<name>A0AAE1QHR0_9EUCA</name>
<feature type="compositionally biased region" description="Pro residues" evidence="1">
    <location>
        <begin position="725"/>
        <end position="734"/>
    </location>
</feature>
<feature type="compositionally biased region" description="Polar residues" evidence="1">
    <location>
        <begin position="736"/>
        <end position="758"/>
    </location>
</feature>
<reference evidence="2" key="1">
    <citation type="submission" date="2023-11" db="EMBL/GenBank/DDBJ databases">
        <title>Genome assemblies of two species of porcelain crab, Petrolisthes cinctipes and Petrolisthes manimaculis (Anomura: Porcellanidae).</title>
        <authorList>
            <person name="Angst P."/>
        </authorList>
    </citation>
    <scope>NUCLEOTIDE SEQUENCE</scope>
    <source>
        <strain evidence="2">PB745_02</strain>
        <tissue evidence="2">Gill</tissue>
    </source>
</reference>
<feature type="compositionally biased region" description="Polar residues" evidence="1">
    <location>
        <begin position="796"/>
        <end position="813"/>
    </location>
</feature>
<feature type="compositionally biased region" description="Polar residues" evidence="1">
    <location>
        <begin position="940"/>
        <end position="952"/>
    </location>
</feature>
<feature type="region of interest" description="Disordered" evidence="1">
    <location>
        <begin position="294"/>
        <end position="381"/>
    </location>
</feature>
<comment type="caution">
    <text evidence="2">The sequence shown here is derived from an EMBL/GenBank/DDBJ whole genome shotgun (WGS) entry which is preliminary data.</text>
</comment>
<feature type="compositionally biased region" description="Pro residues" evidence="1">
    <location>
        <begin position="845"/>
        <end position="866"/>
    </location>
</feature>
<organism evidence="2 3">
    <name type="scientific">Petrolisthes manimaculis</name>
    <dbReference type="NCBI Taxonomy" id="1843537"/>
    <lineage>
        <taxon>Eukaryota</taxon>
        <taxon>Metazoa</taxon>
        <taxon>Ecdysozoa</taxon>
        <taxon>Arthropoda</taxon>
        <taxon>Crustacea</taxon>
        <taxon>Multicrustacea</taxon>
        <taxon>Malacostraca</taxon>
        <taxon>Eumalacostraca</taxon>
        <taxon>Eucarida</taxon>
        <taxon>Decapoda</taxon>
        <taxon>Pleocyemata</taxon>
        <taxon>Anomura</taxon>
        <taxon>Galatheoidea</taxon>
        <taxon>Porcellanidae</taxon>
        <taxon>Petrolisthes</taxon>
    </lineage>
</organism>
<feature type="compositionally biased region" description="Acidic residues" evidence="1">
    <location>
        <begin position="232"/>
        <end position="243"/>
    </location>
</feature>
<accession>A0AAE1QHR0</accession>
<feature type="compositionally biased region" description="Basic residues" evidence="1">
    <location>
        <begin position="213"/>
        <end position="229"/>
    </location>
</feature>
<proteinExistence type="predicted"/>
<feature type="compositionally biased region" description="Low complexity" evidence="1">
    <location>
        <begin position="929"/>
        <end position="939"/>
    </location>
</feature>
<dbReference type="EMBL" id="JAWZYT010000274">
    <property type="protein sequence ID" value="KAK4325573.1"/>
    <property type="molecule type" value="Genomic_DNA"/>
</dbReference>
<feature type="compositionally biased region" description="Low complexity" evidence="1">
    <location>
        <begin position="316"/>
        <end position="332"/>
    </location>
</feature>
<feature type="compositionally biased region" description="Low complexity" evidence="1">
    <location>
        <begin position="878"/>
        <end position="888"/>
    </location>
</feature>
<feature type="region of interest" description="Disordered" evidence="1">
    <location>
        <begin position="535"/>
        <end position="573"/>
    </location>
</feature>
<gene>
    <name evidence="2" type="ORF">Pmani_003858</name>
</gene>
<sequence>MNPGALYGDNKTRHHLLSISIGWLESQHLLQESQHLLQESQHLLQESQHLLQESQHLQEVLTAEGRTEPELSVLVTSGDDRRPTVHLRDSPNTNNTNKLRKVSSVLLSDCSGGGGGGGGWRCTENNNTHDELTNENDRFHAKPKVMKKLLNDKLKNTKGGYKTENRRGITNVNYRDDIKKSGKADDMLLLRGSRVRKVTLSEILRTFDQVSKRKEKKYARKNPKQRRKRDTSDDESVDVSEEGNDNKTEELPTPEELAWVDPTQLVRQGAWVQRVPSLANLVGIQLYKYGYPATPPQLTHRRQPSITPSSRPPHNPALNPALNQRLPVNPTLNPRPPLNPALNPRPPLNPALNPRPPLNPTLNPRPPFNPTTNRNNKLPGISNTATRYFGNEFHDKFDKYYKSLQSTNVQDLGRMGIYQQTHARPPPMPRQGGSTNSIFNLLNPLNLFGRHQFPQLPRFPVLPPGYRSLQPSSAVDNLAAMETQQKDIHYEVMTDPNAEIYKGYNYREEYPLREDLYVGQDGNIYLRDEYLKSSNPISHDYDPNLDSTNGSPHSQGHTPTDSPSSGRVNDDHVQVNDYDDEDELYPQIDYNDSVEEDSQVSSYSTYLNNHNLGSNQFPGNQNNNFGGGFRNGPAPFGPRPFGPRPPFNGPPRNPAFGRSPPPPPRPPYAGFLEWLFPSFARSNYPSYFYNPREILLPRFRYPVLPRFINSPQQHPGPHEVTQPRQHPPTGPLRPTPTHSPSRPIQPNSPTLRNPNSGSPVRPFFTPNNSPPFRPFNNRPPPANLPPSRPSPDFGRSPTSNFSPSRPTLSSPSHPRSPLEPQQFPDHNPYLRKNPNNSPNDKSPDSPNPNIPNSPPRLPPSGDPPLPHHSFNFPPRSRPPSGRARPSGSNNGFYPGNGFFDTDFSTAFHMAHTQKKANVEGETAKSENATITTTTTTTTTRPVDQMQSGSSPT</sequence>
<dbReference type="Proteomes" id="UP001292094">
    <property type="component" value="Unassembled WGS sequence"/>
</dbReference>
<keyword evidence="3" id="KW-1185">Reference proteome</keyword>
<evidence type="ECO:0000256" key="1">
    <source>
        <dbReference type="SAM" id="MobiDB-lite"/>
    </source>
</evidence>
<feature type="compositionally biased region" description="Low complexity" evidence="1">
    <location>
        <begin position="615"/>
        <end position="624"/>
    </location>
</feature>
<feature type="compositionally biased region" description="Pro residues" evidence="1">
    <location>
        <begin position="333"/>
        <end position="369"/>
    </location>
</feature>
<dbReference type="AlphaFoldDB" id="A0AAE1QHR0"/>
<feature type="region of interest" description="Disordered" evidence="1">
    <location>
        <begin position="594"/>
        <end position="664"/>
    </location>
</feature>
<feature type="region of interest" description="Disordered" evidence="1">
    <location>
        <begin position="707"/>
        <end position="901"/>
    </location>
</feature>
<feature type="region of interest" description="Disordered" evidence="1">
    <location>
        <begin position="211"/>
        <end position="256"/>
    </location>
</feature>
<feature type="region of interest" description="Disordered" evidence="1">
    <location>
        <begin position="914"/>
        <end position="952"/>
    </location>
</feature>
<protein>
    <submittedName>
        <fullName evidence="2">Uncharacterized protein</fullName>
    </submittedName>
</protein>
<feature type="compositionally biased region" description="Polar residues" evidence="1">
    <location>
        <begin position="599"/>
        <end position="614"/>
    </location>
</feature>
<feature type="compositionally biased region" description="Polar residues" evidence="1">
    <location>
        <begin position="545"/>
        <end position="567"/>
    </location>
</feature>
<feature type="compositionally biased region" description="Pro residues" evidence="1">
    <location>
        <begin position="635"/>
        <end position="664"/>
    </location>
</feature>
<evidence type="ECO:0000313" key="3">
    <source>
        <dbReference type="Proteomes" id="UP001292094"/>
    </source>
</evidence>
<feature type="compositionally biased region" description="Pro residues" evidence="1">
    <location>
        <begin position="768"/>
        <end position="789"/>
    </location>
</feature>
<evidence type="ECO:0000313" key="2">
    <source>
        <dbReference type="EMBL" id="KAK4325573.1"/>
    </source>
</evidence>